<dbReference type="InterPro" id="IPR029058">
    <property type="entry name" value="AB_hydrolase_fold"/>
</dbReference>
<dbReference type="Pfam" id="PF07676">
    <property type="entry name" value="PD40"/>
    <property type="match status" value="1"/>
</dbReference>
<dbReference type="Gene3D" id="3.40.50.1820">
    <property type="entry name" value="alpha/beta hydrolase"/>
    <property type="match status" value="1"/>
</dbReference>
<dbReference type="PANTHER" id="PTHR42776:SF27">
    <property type="entry name" value="DIPEPTIDYL PEPTIDASE FAMILY MEMBER 6"/>
    <property type="match status" value="1"/>
</dbReference>
<dbReference type="InterPro" id="IPR011659">
    <property type="entry name" value="WD40"/>
</dbReference>
<proteinExistence type="predicted"/>
<evidence type="ECO:0000256" key="1">
    <source>
        <dbReference type="ARBA" id="ARBA00022801"/>
    </source>
</evidence>
<dbReference type="GO" id="GO:0006508">
    <property type="term" value="P:proteolysis"/>
    <property type="evidence" value="ECO:0007669"/>
    <property type="project" value="InterPro"/>
</dbReference>
<evidence type="ECO:0000313" key="4">
    <source>
        <dbReference type="EMBL" id="PEJ27336.1"/>
    </source>
</evidence>
<sequence length="599" mass="68391">MISFPKPDVEQFLRTFSIGDFALSPDEKQLVFSTNLSGKYNLWGMNLPNTFPYPLTFVDQSCQGLLYDKQSRFIIAGFDQDGNENTQFYGIPLQGGAMKEIVYHEDTRNFMPMLSEDSNKLYYTSSKGNPSYLNAYCLDLESGRETKVLEGKDAATYLYGLSPDEETLLYYKHFANTYTLLYAKRGNENILLTPPTEKQHTVNDGVFVSDSMVYLLTDYDSDFTYLASYNLETDQFSKVKELENESFDGLKYSKEHQLLYVTSQKGVEDHLYEYNLQSTDWKKLSSPCSVIEKLEVAKSGTLYLLGRSATNPHNIYKRLGNEWISLTQYSVPGVDSNDLVEPDVITYPSFDGMEIEALFFRAKKENDNGEVIFWPHGGPQAAERKFFRASFQFFLNHGYSIFAPNFRGSSGYGLEFMKMVEGDWGYGPRLDNVAGLDWLIKNGYTQKGNILLMGGSYGGYMALLLHGRHADYFKAVVDIFGPSNLFSFINSVPEDWKPVMDQWVGNPEKDKEKLTEYSPITYLDSMTKPMLVIQGANDPRVVKEESDQIVQALKDKGRDVEYMLLEDEGHGFSKKENEIAVYQKILSFFNQFVRSKEKA</sequence>
<dbReference type="SUPFAM" id="SSF53474">
    <property type="entry name" value="alpha/beta-Hydrolases"/>
    <property type="match status" value="1"/>
</dbReference>
<dbReference type="RefSeq" id="WP_098177637.1">
    <property type="nucleotide sequence ID" value="NZ_CP050509.1"/>
</dbReference>
<gene>
    <name evidence="4" type="ORF">CN689_23825</name>
</gene>
<dbReference type="InterPro" id="IPR011042">
    <property type="entry name" value="6-blade_b-propeller_TolB-like"/>
</dbReference>
<dbReference type="GO" id="GO:0004252">
    <property type="term" value="F:serine-type endopeptidase activity"/>
    <property type="evidence" value="ECO:0007669"/>
    <property type="project" value="TreeGrafter"/>
</dbReference>
<protein>
    <submittedName>
        <fullName evidence="4">S9 family peptidase</fullName>
    </submittedName>
</protein>
<keyword evidence="1" id="KW-0378">Hydrolase</keyword>
<feature type="domain" description="Peptidase S9 prolyl oligopeptidase catalytic" evidence="3">
    <location>
        <begin position="387"/>
        <end position="593"/>
    </location>
</feature>
<evidence type="ECO:0000256" key="2">
    <source>
        <dbReference type="ARBA" id="ARBA00022825"/>
    </source>
</evidence>
<evidence type="ECO:0000313" key="5">
    <source>
        <dbReference type="Proteomes" id="UP000220106"/>
    </source>
</evidence>
<dbReference type="InterPro" id="IPR001375">
    <property type="entry name" value="Peptidase_S9_cat"/>
</dbReference>
<accession>A0AAX0RW47</accession>
<dbReference type="EMBL" id="NUEQ01000101">
    <property type="protein sequence ID" value="PEJ27336.1"/>
    <property type="molecule type" value="Genomic_DNA"/>
</dbReference>
<keyword evidence="2" id="KW-0720">Serine protease</keyword>
<reference evidence="4 5" key="1">
    <citation type="submission" date="2017-09" db="EMBL/GenBank/DDBJ databases">
        <title>Large-scale bioinformatics analysis of Bacillus genomes uncovers conserved roles of natural products in bacterial physiology.</title>
        <authorList>
            <consortium name="Agbiome Team Llc"/>
            <person name="Bleich R.M."/>
            <person name="Kirk G.J."/>
            <person name="Santa Maria K.C."/>
            <person name="Allen S.E."/>
            <person name="Farag S."/>
            <person name="Shank E.A."/>
            <person name="Bowers A."/>
        </authorList>
    </citation>
    <scope>NUCLEOTIDE SEQUENCE [LARGE SCALE GENOMIC DNA]</scope>
    <source>
        <strain evidence="4 5">AFS003229</strain>
    </source>
</reference>
<dbReference type="AlphaFoldDB" id="A0AAX0RW47"/>
<dbReference type="Proteomes" id="UP000220106">
    <property type="component" value="Unassembled WGS sequence"/>
</dbReference>
<dbReference type="Gene3D" id="2.120.10.30">
    <property type="entry name" value="TolB, C-terminal domain"/>
    <property type="match status" value="1"/>
</dbReference>
<organism evidence="4 5">
    <name type="scientific">Peribacillus butanolivorans</name>
    <dbReference type="NCBI Taxonomy" id="421767"/>
    <lineage>
        <taxon>Bacteria</taxon>
        <taxon>Bacillati</taxon>
        <taxon>Bacillota</taxon>
        <taxon>Bacilli</taxon>
        <taxon>Bacillales</taxon>
        <taxon>Bacillaceae</taxon>
        <taxon>Peribacillus</taxon>
    </lineage>
</organism>
<evidence type="ECO:0000259" key="3">
    <source>
        <dbReference type="Pfam" id="PF00326"/>
    </source>
</evidence>
<dbReference type="PANTHER" id="PTHR42776">
    <property type="entry name" value="SERINE PEPTIDASE S9 FAMILY MEMBER"/>
    <property type="match status" value="1"/>
</dbReference>
<keyword evidence="2" id="KW-0645">Protease</keyword>
<name>A0AAX0RW47_9BACI</name>
<dbReference type="SUPFAM" id="SSF69304">
    <property type="entry name" value="Tricorn protease N-terminal domain"/>
    <property type="match status" value="1"/>
</dbReference>
<dbReference type="Pfam" id="PF00326">
    <property type="entry name" value="Peptidase_S9"/>
    <property type="match status" value="1"/>
</dbReference>
<comment type="caution">
    <text evidence="4">The sequence shown here is derived from an EMBL/GenBank/DDBJ whole genome shotgun (WGS) entry which is preliminary data.</text>
</comment>